<feature type="transmembrane region" description="Helical" evidence="1">
    <location>
        <begin position="6"/>
        <end position="24"/>
    </location>
</feature>
<sequence length="262" mass="31567">MQTISLINVPIILFIMSTIFLYTIDPYQNNFWLFNYSYLWYSFYNFTLTIFISFWAYLGLIYTTNFFAYFHITCLILIEKSKLNQRFLKRFQSITTTTTTNRKLLIIPFRRHFNHQSKIYAEIRMINKFWSKYLSFMFFIYISLFCNAFYVTIMTETMMSLKIFFLTFSLQSIMIIGTLTMNAANLFKRNYFIHKQYYSLLGGKHNDRIDLSTKFKIMETLDLINSNIVGFTLIDENIIKNDTIIFVLYQTITLFFLITRMV</sequence>
<evidence type="ECO:0008006" key="4">
    <source>
        <dbReference type="Google" id="ProtNLM"/>
    </source>
</evidence>
<keyword evidence="1" id="KW-1133">Transmembrane helix</keyword>
<comment type="caution">
    <text evidence="2">The sequence shown here is derived from an EMBL/GenBank/DDBJ whole genome shotgun (WGS) entry which is preliminary data.</text>
</comment>
<dbReference type="OrthoDB" id="6522955at2759"/>
<evidence type="ECO:0000313" key="2">
    <source>
        <dbReference type="EMBL" id="OTF82398.1"/>
    </source>
</evidence>
<name>A0A1Y3BR13_EURMA</name>
<organism evidence="2 3">
    <name type="scientific">Euroglyphus maynei</name>
    <name type="common">Mayne's house dust mite</name>
    <dbReference type="NCBI Taxonomy" id="6958"/>
    <lineage>
        <taxon>Eukaryota</taxon>
        <taxon>Metazoa</taxon>
        <taxon>Ecdysozoa</taxon>
        <taxon>Arthropoda</taxon>
        <taxon>Chelicerata</taxon>
        <taxon>Arachnida</taxon>
        <taxon>Acari</taxon>
        <taxon>Acariformes</taxon>
        <taxon>Sarcoptiformes</taxon>
        <taxon>Astigmata</taxon>
        <taxon>Psoroptidia</taxon>
        <taxon>Analgoidea</taxon>
        <taxon>Pyroglyphidae</taxon>
        <taxon>Pyroglyphinae</taxon>
        <taxon>Euroglyphus</taxon>
    </lineage>
</organism>
<feature type="transmembrane region" description="Helical" evidence="1">
    <location>
        <begin position="36"/>
        <end position="54"/>
    </location>
</feature>
<dbReference type="Proteomes" id="UP000194236">
    <property type="component" value="Unassembled WGS sequence"/>
</dbReference>
<proteinExistence type="predicted"/>
<reference evidence="2 3" key="1">
    <citation type="submission" date="2017-03" db="EMBL/GenBank/DDBJ databases">
        <title>Genome Survey of Euroglyphus maynei.</title>
        <authorList>
            <person name="Arlian L.G."/>
            <person name="Morgan M.S."/>
            <person name="Rider S.D."/>
        </authorList>
    </citation>
    <scope>NUCLEOTIDE SEQUENCE [LARGE SCALE GENOMIC DNA]</scope>
    <source>
        <strain evidence="2">Arlian Lab</strain>
        <tissue evidence="2">Whole body</tissue>
    </source>
</reference>
<protein>
    <recommendedName>
        <fullName evidence="4">Gustatory receptor</fullName>
    </recommendedName>
</protein>
<keyword evidence="1" id="KW-0812">Transmembrane</keyword>
<dbReference type="AlphaFoldDB" id="A0A1Y3BR13"/>
<evidence type="ECO:0000256" key="1">
    <source>
        <dbReference type="SAM" id="Phobius"/>
    </source>
</evidence>
<evidence type="ECO:0000313" key="3">
    <source>
        <dbReference type="Proteomes" id="UP000194236"/>
    </source>
</evidence>
<feature type="transmembrane region" description="Helical" evidence="1">
    <location>
        <begin position="133"/>
        <end position="151"/>
    </location>
</feature>
<dbReference type="EMBL" id="MUJZ01008644">
    <property type="protein sequence ID" value="OTF82398.1"/>
    <property type="molecule type" value="Genomic_DNA"/>
</dbReference>
<accession>A0A1Y3BR13</accession>
<keyword evidence="3" id="KW-1185">Reference proteome</keyword>
<gene>
    <name evidence="2" type="ORF">BLA29_007099</name>
</gene>
<keyword evidence="1" id="KW-0472">Membrane</keyword>
<feature type="transmembrane region" description="Helical" evidence="1">
    <location>
        <begin position="163"/>
        <end position="187"/>
    </location>
</feature>